<evidence type="ECO:0000256" key="4">
    <source>
        <dbReference type="ARBA" id="ARBA00022729"/>
    </source>
</evidence>
<dbReference type="InterPro" id="IPR008929">
    <property type="entry name" value="Chondroitin_lyas"/>
</dbReference>
<dbReference type="Proteomes" id="UP000446768">
    <property type="component" value="Unassembled WGS sequence"/>
</dbReference>
<dbReference type="PROSITE" id="PS51175">
    <property type="entry name" value="CBM6"/>
    <property type="match status" value="1"/>
</dbReference>
<feature type="chain" id="PRO_5031190898" evidence="7">
    <location>
        <begin position="25"/>
        <end position="1115"/>
    </location>
</feature>
<dbReference type="EMBL" id="WKJJ01000001">
    <property type="protein sequence ID" value="MRV70273.1"/>
    <property type="molecule type" value="Genomic_DNA"/>
</dbReference>
<dbReference type="PANTHER" id="PTHR38481:SF1">
    <property type="entry name" value="HYALURONATE LYASE"/>
    <property type="match status" value="1"/>
</dbReference>
<evidence type="ECO:0000313" key="10">
    <source>
        <dbReference type="Proteomes" id="UP000446768"/>
    </source>
</evidence>
<dbReference type="InterPro" id="IPR008979">
    <property type="entry name" value="Galactose-bd-like_sf"/>
</dbReference>
<keyword evidence="10" id="KW-1185">Reference proteome</keyword>
<evidence type="ECO:0000259" key="8">
    <source>
        <dbReference type="PROSITE" id="PS51175"/>
    </source>
</evidence>
<dbReference type="Gene3D" id="2.70.98.10">
    <property type="match status" value="1"/>
</dbReference>
<dbReference type="NCBIfam" id="NF033679">
    <property type="entry name" value="DNRLRE_dom"/>
    <property type="match status" value="1"/>
</dbReference>
<evidence type="ECO:0000256" key="2">
    <source>
        <dbReference type="ARBA" id="ARBA00006699"/>
    </source>
</evidence>
<accession>A0A7X2IIH0</accession>
<dbReference type="InterPro" id="IPR055372">
    <property type="entry name" value="CBM96"/>
</dbReference>
<dbReference type="Gene3D" id="1.50.10.100">
    <property type="entry name" value="Chondroitin AC/alginate lyase"/>
    <property type="match status" value="1"/>
</dbReference>
<feature type="signal peptide" evidence="7">
    <location>
        <begin position="1"/>
        <end position="24"/>
    </location>
</feature>
<dbReference type="RefSeq" id="WP_154370765.1">
    <property type="nucleotide sequence ID" value="NZ_WKJJ01000001.1"/>
</dbReference>
<reference evidence="9 10" key="1">
    <citation type="submission" date="2019-11" db="EMBL/GenBank/DDBJ databases">
        <title>Novel species isolated from a subtropical stream in China.</title>
        <authorList>
            <person name="Lu H."/>
        </authorList>
    </citation>
    <scope>NUCLEOTIDE SEQUENCE [LARGE SCALE GENOMIC DNA]</scope>
    <source>
        <strain evidence="9 10">FT92W</strain>
    </source>
</reference>
<dbReference type="AlphaFoldDB" id="A0A7X2IIH0"/>
<keyword evidence="5" id="KW-0456">Lyase</keyword>
<dbReference type="SUPFAM" id="SSF48230">
    <property type="entry name" value="Chondroitin AC/alginate lyase"/>
    <property type="match status" value="1"/>
</dbReference>
<evidence type="ECO:0000256" key="5">
    <source>
        <dbReference type="ARBA" id="ARBA00023239"/>
    </source>
</evidence>
<dbReference type="InterPro" id="IPR011071">
    <property type="entry name" value="Lyase_8-like_C"/>
</dbReference>
<feature type="active site" evidence="6">
    <location>
        <position position="318"/>
    </location>
</feature>
<dbReference type="Pfam" id="PF02884">
    <property type="entry name" value="Lyase_8_C"/>
    <property type="match status" value="1"/>
</dbReference>
<evidence type="ECO:0000256" key="1">
    <source>
        <dbReference type="ARBA" id="ARBA00004613"/>
    </source>
</evidence>
<organism evidence="9 10">
    <name type="scientific">Pseudoduganella rivuli</name>
    <dbReference type="NCBI Taxonomy" id="2666085"/>
    <lineage>
        <taxon>Bacteria</taxon>
        <taxon>Pseudomonadati</taxon>
        <taxon>Pseudomonadota</taxon>
        <taxon>Betaproteobacteria</taxon>
        <taxon>Burkholderiales</taxon>
        <taxon>Oxalobacteraceae</taxon>
        <taxon>Telluria group</taxon>
        <taxon>Pseudoduganella</taxon>
    </lineage>
</organism>
<gene>
    <name evidence="9" type="ORF">GJ700_00875</name>
</gene>
<comment type="similarity">
    <text evidence="2">Belongs to the polysaccharide lyase 8 family.</text>
</comment>
<dbReference type="Gene3D" id="2.60.220.10">
    <property type="entry name" value="Polysaccharide lyase family 8-like, C-terminal"/>
    <property type="match status" value="1"/>
</dbReference>
<dbReference type="SUPFAM" id="SSF49863">
    <property type="entry name" value="Hyaluronate lyase-like, C-terminal domain"/>
    <property type="match status" value="1"/>
</dbReference>
<dbReference type="SUPFAM" id="SSF49785">
    <property type="entry name" value="Galactose-binding domain-like"/>
    <property type="match status" value="1"/>
</dbReference>
<dbReference type="InterPro" id="IPR005084">
    <property type="entry name" value="CBM6"/>
</dbReference>
<dbReference type="Pfam" id="PF03422">
    <property type="entry name" value="CBM_6"/>
    <property type="match status" value="1"/>
</dbReference>
<dbReference type="Pfam" id="PF08124">
    <property type="entry name" value="Lyase_8_N"/>
    <property type="match status" value="1"/>
</dbReference>
<name>A0A7X2IIH0_9BURK</name>
<proteinExistence type="inferred from homology"/>
<sequence length="1115" mass="117029">MKRMKGWAGGVLLAMLAQGGIAVAQSQMDEYDIMRAKWQARGGAVDTSDPDVQAQIAAANAAAQTQWDAMQKQPGRTALWADYANWNASATVTNNFSRLGTLANAYVKGSDAMRGNAALLADVLSALDWLVSNHYAAGQRGYDNWWDWQIGAPQALNNVLVTLYPWLSAQQKAACFAAIDWFMPDPTLRTNFDGTLSATVETGANLLDKAFVAALRGMLAKESSKLAQGRDAIAPALPYVTTGDGFYTDGTFIQHVHEPYVGGYGGVLLTDIARLYALLDGTSWEFNDPNKGLPYDWAMKAFRPFMYDGAMMDMQRGRGLTRQASTDHIVGRGIVSTMLNLAQSLPDGQARDVKSMVKGWIQRDTTFGPSYVSALPGLVGSMSATDITQIKALLNDSTIAAMPEAVETHVFAAGDRVLQRRPGHAFGISMFSKRMSAFESGNGENLRGWWTGIGTTWLYNADQNQYGGDYWATVDMWRLPGITTDHTGSGTPVAWKHYGNTRAGVGGADLEGLYAAAGMDFATTNVTASTLSGKKAWFLFGDYIVAAGSGITATNGESVETIVENRKLSGAGDNALTVNGNAVPATLGWSQSLPATRWAHLAGSVPGADIGYVFPDQPAVNGLRQARTGAWRDVYTLGSTDSKTANYLSLALDHGVNPSSAAYTYAVLPNKSASDVAAFSANPPFTVLERSTAATAVKDGPLGVTGLVFWNDGSKTVNAGGQPFVTSDRKAVVVVRQTGSDLAIAIADPTQAYQGNLNIELNRSAVTVISKDPAITVVQTTPTIKLAVNVAASGGKSYAARFTLNGTASLAPSDDAFLRDGTYGTSNFGKTTYLTVKGDAASYNRKSLLKFDLSSVEGTITSATLKLVATSVGQSTPMTHKLYLTAGSGWNENTVTWNNAPADGALVTSWQVPAVNAAVQADVTSQAQAAMAGAKVLSLAVEAAANYGSAGSVDYGSKDHTNPAMRPALVVTYRNDAPAASEPPPAQPGITGNVQAESATLGGGALVKNDKAGFQGTGFVTFPASGGSAQFDGIDGGAGGVKAVTVRYANGNPTPRSGVLNVNGVAQPVTFKITGGWANWTTLTANVNLAPGGANTLRFESTGQSLGNIDDITIP</sequence>
<evidence type="ECO:0000313" key="9">
    <source>
        <dbReference type="EMBL" id="MRV70273.1"/>
    </source>
</evidence>
<feature type="domain" description="CBM6" evidence="8">
    <location>
        <begin position="992"/>
        <end position="1115"/>
    </location>
</feature>
<protein>
    <submittedName>
        <fullName evidence="9">DNRLRE domain-containing protein</fullName>
    </submittedName>
</protein>
<evidence type="ECO:0000256" key="7">
    <source>
        <dbReference type="SAM" id="SignalP"/>
    </source>
</evidence>
<dbReference type="Pfam" id="PF24517">
    <property type="entry name" value="CBM96"/>
    <property type="match status" value="1"/>
</dbReference>
<dbReference type="InterPro" id="IPR012970">
    <property type="entry name" value="Lyase_8_alpha_N"/>
</dbReference>
<dbReference type="PANTHER" id="PTHR38481">
    <property type="entry name" value="HYALURONATE LYASE"/>
    <property type="match status" value="1"/>
</dbReference>
<comment type="subcellular location">
    <subcellularLocation>
        <location evidence="1">Secreted</location>
    </subcellularLocation>
</comment>
<dbReference type="GO" id="GO:0030246">
    <property type="term" value="F:carbohydrate binding"/>
    <property type="evidence" value="ECO:0007669"/>
    <property type="project" value="InterPro"/>
</dbReference>
<dbReference type="InterPro" id="IPR014718">
    <property type="entry name" value="GH-type_carb-bd"/>
</dbReference>
<dbReference type="InterPro" id="IPR011013">
    <property type="entry name" value="Gal_mutarotase_sf_dom"/>
</dbReference>
<feature type="active site" evidence="6">
    <location>
        <position position="264"/>
    </location>
</feature>
<dbReference type="InterPro" id="IPR004103">
    <property type="entry name" value="Lyase_8_C"/>
</dbReference>
<dbReference type="GO" id="GO:0005975">
    <property type="term" value="P:carbohydrate metabolic process"/>
    <property type="evidence" value="ECO:0007669"/>
    <property type="project" value="InterPro"/>
</dbReference>
<evidence type="ECO:0000256" key="3">
    <source>
        <dbReference type="ARBA" id="ARBA00022525"/>
    </source>
</evidence>
<evidence type="ECO:0000256" key="6">
    <source>
        <dbReference type="PIRSR" id="PIRSR638970-1"/>
    </source>
</evidence>
<dbReference type="GO" id="GO:0005576">
    <property type="term" value="C:extracellular region"/>
    <property type="evidence" value="ECO:0007669"/>
    <property type="project" value="UniProtKB-SubCell"/>
</dbReference>
<dbReference type="Pfam" id="PF02278">
    <property type="entry name" value="Lyase_8"/>
    <property type="match status" value="1"/>
</dbReference>
<keyword evidence="3" id="KW-0964">Secreted</keyword>
<dbReference type="Gene3D" id="2.60.120.260">
    <property type="entry name" value="Galactose-binding domain-like"/>
    <property type="match status" value="1"/>
</dbReference>
<dbReference type="InterPro" id="IPR003159">
    <property type="entry name" value="Lyase_8_central_dom"/>
</dbReference>
<dbReference type="InterPro" id="IPR038970">
    <property type="entry name" value="Lyase_8"/>
</dbReference>
<dbReference type="GO" id="GO:0016837">
    <property type="term" value="F:carbon-oxygen lyase activity, acting on polysaccharides"/>
    <property type="evidence" value="ECO:0007669"/>
    <property type="project" value="UniProtKB-ARBA"/>
</dbReference>
<dbReference type="SUPFAM" id="SSF74650">
    <property type="entry name" value="Galactose mutarotase-like"/>
    <property type="match status" value="1"/>
</dbReference>
<feature type="active site" evidence="6">
    <location>
        <position position="255"/>
    </location>
</feature>
<comment type="caution">
    <text evidence="9">The sequence shown here is derived from an EMBL/GenBank/DDBJ whole genome shotgun (WGS) entry which is preliminary data.</text>
</comment>
<dbReference type="CDD" id="cd01083">
    <property type="entry name" value="GAG_Lyase"/>
    <property type="match status" value="1"/>
</dbReference>
<keyword evidence="4 7" id="KW-0732">Signal</keyword>